<dbReference type="InterPro" id="IPR019622">
    <property type="entry name" value="Rrn9_dom"/>
</dbReference>
<organism evidence="3 4">
    <name type="scientific">Rhizodiscina lignyota</name>
    <dbReference type="NCBI Taxonomy" id="1504668"/>
    <lineage>
        <taxon>Eukaryota</taxon>
        <taxon>Fungi</taxon>
        <taxon>Dikarya</taxon>
        <taxon>Ascomycota</taxon>
        <taxon>Pezizomycotina</taxon>
        <taxon>Dothideomycetes</taxon>
        <taxon>Pleosporomycetidae</taxon>
        <taxon>Aulographales</taxon>
        <taxon>Rhizodiscinaceae</taxon>
        <taxon>Rhizodiscina</taxon>
    </lineage>
</organism>
<accession>A0A9P4IN63</accession>
<feature type="compositionally biased region" description="Basic and acidic residues" evidence="1">
    <location>
        <begin position="467"/>
        <end position="477"/>
    </location>
</feature>
<feature type="compositionally biased region" description="Low complexity" evidence="1">
    <location>
        <begin position="651"/>
        <end position="663"/>
    </location>
</feature>
<feature type="domain" description="Rrn9" evidence="2">
    <location>
        <begin position="101"/>
        <end position="176"/>
    </location>
</feature>
<sequence length="663" mass="74705">MASVFGGPSEESSSSSPLAVTSTSGSPNGENDTNAHSDTFDGLLDPQHENAISPINNNDSLDTDSQILPDSEDDTRPNRFHGKAQKWQKYTAEERGIWASLEQLRADDLSVHLYNAHALKRRKLTSSFADESVQRLSVASRENWYPKEKHAKWTPHAGWTAWPLRPEIVPRPGEKFGVPDDDDEGTMKMRVGLKPSAELEELLGGVMMRRAKEMWVEKGGSVNGLASKDKDKVQGVEVEGREGEDVSNSETEERQFHAAAQGFDAMRTAVLADDDKAKAIIQPTICSILSKFDQLLMKLHHSREGHFNDNYDADDHEAQPRGQRQSRTQSTSRKRSTQKGVHSHYDNSSQGYYTAKHRRTGRPVGRPQGSTKYEKREGESYYAMHKRLREEIRQVRDETESSEDGEELPRSIDDDENDSTNGSMEDEGARRRALGYRQQHSERLPMHNSRETKMRSSSQPQRQHNSNKRELGEHEVPETISEPDENKRVIQRNPRDWSEILGIAAILGWDPKVIDRAAKRCNELFGETMIFNVTGDTNEETNHGIRAGGGSETPNPLSDAVHRISSLQAATNSVDLRLCCPVEECPRHRKEFSSITKMEKHVRNIHKDVTVEATDPQDILVGSVHLDGFLQLIPPRRGWKGKRRKKDTLESHISSDSSSSEDT</sequence>
<dbReference type="Proteomes" id="UP000799772">
    <property type="component" value="Unassembled WGS sequence"/>
</dbReference>
<feature type="region of interest" description="Disordered" evidence="1">
    <location>
        <begin position="637"/>
        <end position="663"/>
    </location>
</feature>
<dbReference type="Pfam" id="PF10680">
    <property type="entry name" value="RRN9"/>
    <property type="match status" value="1"/>
</dbReference>
<feature type="compositionally biased region" description="Low complexity" evidence="1">
    <location>
        <begin position="1"/>
        <end position="26"/>
    </location>
</feature>
<feature type="region of interest" description="Disordered" evidence="1">
    <location>
        <begin position="226"/>
        <end position="254"/>
    </location>
</feature>
<dbReference type="EMBL" id="ML978122">
    <property type="protein sequence ID" value="KAF2103008.1"/>
    <property type="molecule type" value="Genomic_DNA"/>
</dbReference>
<feature type="compositionally biased region" description="Basic residues" evidence="1">
    <location>
        <begin position="637"/>
        <end position="646"/>
    </location>
</feature>
<keyword evidence="4" id="KW-1185">Reference proteome</keyword>
<feature type="compositionally biased region" description="Polar residues" evidence="1">
    <location>
        <begin position="455"/>
        <end position="464"/>
    </location>
</feature>
<feature type="region of interest" description="Disordered" evidence="1">
    <location>
        <begin position="307"/>
        <end position="491"/>
    </location>
</feature>
<feature type="compositionally biased region" description="Basic and acidic residues" evidence="1">
    <location>
        <begin position="227"/>
        <end position="244"/>
    </location>
</feature>
<feature type="compositionally biased region" description="Basic and acidic residues" evidence="1">
    <location>
        <begin position="439"/>
        <end position="454"/>
    </location>
</feature>
<proteinExistence type="predicted"/>
<protein>
    <recommendedName>
        <fullName evidence="2">Rrn9 domain-containing protein</fullName>
    </recommendedName>
</protein>
<gene>
    <name evidence="3" type="ORF">NA57DRAFT_71991</name>
</gene>
<reference evidence="3" key="1">
    <citation type="journal article" date="2020" name="Stud. Mycol.">
        <title>101 Dothideomycetes genomes: a test case for predicting lifestyles and emergence of pathogens.</title>
        <authorList>
            <person name="Haridas S."/>
            <person name="Albert R."/>
            <person name="Binder M."/>
            <person name="Bloem J."/>
            <person name="Labutti K."/>
            <person name="Salamov A."/>
            <person name="Andreopoulos B."/>
            <person name="Baker S."/>
            <person name="Barry K."/>
            <person name="Bills G."/>
            <person name="Bluhm B."/>
            <person name="Cannon C."/>
            <person name="Castanera R."/>
            <person name="Culley D."/>
            <person name="Daum C."/>
            <person name="Ezra D."/>
            <person name="Gonzalez J."/>
            <person name="Henrissat B."/>
            <person name="Kuo A."/>
            <person name="Liang C."/>
            <person name="Lipzen A."/>
            <person name="Lutzoni F."/>
            <person name="Magnuson J."/>
            <person name="Mondo S."/>
            <person name="Nolan M."/>
            <person name="Ohm R."/>
            <person name="Pangilinan J."/>
            <person name="Park H.-J."/>
            <person name="Ramirez L."/>
            <person name="Alfaro M."/>
            <person name="Sun H."/>
            <person name="Tritt A."/>
            <person name="Yoshinaga Y."/>
            <person name="Zwiers L.-H."/>
            <person name="Turgeon B."/>
            <person name="Goodwin S."/>
            <person name="Spatafora J."/>
            <person name="Crous P."/>
            <person name="Grigoriev I."/>
        </authorList>
    </citation>
    <scope>NUCLEOTIDE SEQUENCE</scope>
    <source>
        <strain evidence="3">CBS 133067</strain>
    </source>
</reference>
<feature type="region of interest" description="Disordered" evidence="1">
    <location>
        <begin position="1"/>
        <end position="87"/>
    </location>
</feature>
<evidence type="ECO:0000313" key="4">
    <source>
        <dbReference type="Proteomes" id="UP000799772"/>
    </source>
</evidence>
<evidence type="ECO:0000256" key="1">
    <source>
        <dbReference type="SAM" id="MobiDB-lite"/>
    </source>
</evidence>
<evidence type="ECO:0000313" key="3">
    <source>
        <dbReference type="EMBL" id="KAF2103008.1"/>
    </source>
</evidence>
<name>A0A9P4IN63_9PEZI</name>
<feature type="compositionally biased region" description="Polar residues" evidence="1">
    <location>
        <begin position="53"/>
        <end position="68"/>
    </location>
</feature>
<dbReference type="AlphaFoldDB" id="A0A9P4IN63"/>
<evidence type="ECO:0000259" key="2">
    <source>
        <dbReference type="Pfam" id="PF10680"/>
    </source>
</evidence>
<comment type="caution">
    <text evidence="3">The sequence shown here is derived from an EMBL/GenBank/DDBJ whole genome shotgun (WGS) entry which is preliminary data.</text>
</comment>
<dbReference type="OrthoDB" id="5412288at2759"/>
<feature type="compositionally biased region" description="Basic and acidic residues" evidence="1">
    <location>
        <begin position="388"/>
        <end position="399"/>
    </location>
</feature>